<dbReference type="Proteomes" id="UP001595279">
    <property type="component" value="Unassembled WGS sequence"/>
</dbReference>
<feature type="transmembrane region" description="Helical" evidence="1">
    <location>
        <begin position="7"/>
        <end position="30"/>
    </location>
</feature>
<keyword evidence="1" id="KW-1133">Transmembrane helix</keyword>
<protein>
    <submittedName>
        <fullName evidence="2">Uncharacterized protein</fullName>
    </submittedName>
</protein>
<proteinExistence type="predicted"/>
<name>A0ABV7CWU2_9BACI</name>
<reference evidence="3" key="1">
    <citation type="journal article" date="2019" name="Int. J. Syst. Evol. Microbiol.">
        <title>The Global Catalogue of Microorganisms (GCM) 10K type strain sequencing project: providing services to taxonomists for standard genome sequencing and annotation.</title>
        <authorList>
            <consortium name="The Broad Institute Genomics Platform"/>
            <consortium name="The Broad Institute Genome Sequencing Center for Infectious Disease"/>
            <person name="Wu L."/>
            <person name="Ma J."/>
        </authorList>
    </citation>
    <scope>NUCLEOTIDE SEQUENCE [LARGE SCALE GENOMIC DNA]</scope>
    <source>
        <strain evidence="3">KCTC 13128</strain>
    </source>
</reference>
<dbReference type="RefSeq" id="WP_390272376.1">
    <property type="nucleotide sequence ID" value="NZ_JBHRSA010000043.1"/>
</dbReference>
<comment type="caution">
    <text evidence="2">The sequence shown here is derived from an EMBL/GenBank/DDBJ whole genome shotgun (WGS) entry which is preliminary data.</text>
</comment>
<sequence length="185" mass="20726">MKMKKRYGWGLIVILIVGYFGPSAFGGYYWTEHAAIWDTFPNQSGEVVAEKEFGTKKLIIWDSEPRDYVKLIEKHAGLLYRAADITPMDVQAANGDLRVTWSATEMESGMYEVIFAAEVLDEEIEKVIVSKEEESRESIVSSNERAASAENVVEIEVEKGYAIHYTTLPAAETGDFVFQGIDAGR</sequence>
<dbReference type="EMBL" id="JBHRSA010000043">
    <property type="protein sequence ID" value="MFC3040787.1"/>
    <property type="molecule type" value="Genomic_DNA"/>
</dbReference>
<gene>
    <name evidence="2" type="ORF">ACFOGI_11060</name>
</gene>
<keyword evidence="1" id="KW-0472">Membrane</keyword>
<accession>A0ABV7CWU2</accession>
<keyword evidence="3" id="KW-1185">Reference proteome</keyword>
<keyword evidence="1" id="KW-0812">Transmembrane</keyword>
<evidence type="ECO:0000313" key="3">
    <source>
        <dbReference type="Proteomes" id="UP001595279"/>
    </source>
</evidence>
<evidence type="ECO:0000256" key="1">
    <source>
        <dbReference type="SAM" id="Phobius"/>
    </source>
</evidence>
<organism evidence="2 3">
    <name type="scientific">Virgibacillus xinjiangensis</name>
    <dbReference type="NCBI Taxonomy" id="393090"/>
    <lineage>
        <taxon>Bacteria</taxon>
        <taxon>Bacillati</taxon>
        <taxon>Bacillota</taxon>
        <taxon>Bacilli</taxon>
        <taxon>Bacillales</taxon>
        <taxon>Bacillaceae</taxon>
        <taxon>Virgibacillus</taxon>
    </lineage>
</organism>
<evidence type="ECO:0000313" key="2">
    <source>
        <dbReference type="EMBL" id="MFC3040787.1"/>
    </source>
</evidence>